<protein>
    <submittedName>
        <fullName evidence="1">Uncharacterized protein</fullName>
    </submittedName>
</protein>
<evidence type="ECO:0000313" key="2">
    <source>
        <dbReference type="Proteomes" id="UP000663879"/>
    </source>
</evidence>
<accession>A0A814A0N2</accession>
<evidence type="ECO:0000313" key="1">
    <source>
        <dbReference type="EMBL" id="CAF0905919.1"/>
    </source>
</evidence>
<reference evidence="1" key="1">
    <citation type="submission" date="2021-02" db="EMBL/GenBank/DDBJ databases">
        <authorList>
            <person name="Nowell W R."/>
        </authorList>
    </citation>
    <scope>NUCLEOTIDE SEQUENCE</scope>
    <source>
        <strain evidence="1">Ploen Becks lab</strain>
    </source>
</reference>
<dbReference type="EMBL" id="CAJNOC010001997">
    <property type="protein sequence ID" value="CAF0905919.1"/>
    <property type="molecule type" value="Genomic_DNA"/>
</dbReference>
<keyword evidence="2" id="KW-1185">Reference proteome</keyword>
<organism evidence="1 2">
    <name type="scientific">Brachionus calyciflorus</name>
    <dbReference type="NCBI Taxonomy" id="104777"/>
    <lineage>
        <taxon>Eukaryota</taxon>
        <taxon>Metazoa</taxon>
        <taxon>Spiralia</taxon>
        <taxon>Gnathifera</taxon>
        <taxon>Rotifera</taxon>
        <taxon>Eurotatoria</taxon>
        <taxon>Monogononta</taxon>
        <taxon>Pseudotrocha</taxon>
        <taxon>Ploima</taxon>
        <taxon>Brachionidae</taxon>
        <taxon>Brachionus</taxon>
    </lineage>
</organism>
<sequence>MELCYKSKIFNTLKVGYLSSKRHAILVNGESCAVNENVVKTEREKLQAITTGYKPYVIYNFDETALFYKMQPNKTLASGPTNGLKSSKERITGGLCSNSTGTDKLKPDVIGTSKNPSLDSLLNRLKNGYYSSMSANEFLNQEISEQTGESLSDDILEMVKSSNSMYIMDSKDQT</sequence>
<dbReference type="Proteomes" id="UP000663879">
    <property type="component" value="Unassembled WGS sequence"/>
</dbReference>
<gene>
    <name evidence="1" type="ORF">OXX778_LOCUS11644</name>
</gene>
<name>A0A814A0N2_9BILA</name>
<proteinExistence type="predicted"/>
<dbReference type="OrthoDB" id="9909311at2759"/>
<comment type="caution">
    <text evidence="1">The sequence shown here is derived from an EMBL/GenBank/DDBJ whole genome shotgun (WGS) entry which is preliminary data.</text>
</comment>
<dbReference type="AlphaFoldDB" id="A0A814A0N2"/>